<dbReference type="InterPro" id="IPR001387">
    <property type="entry name" value="Cro/C1-type_HTH"/>
</dbReference>
<keyword evidence="3" id="KW-1185">Reference proteome</keyword>
<reference evidence="2 3" key="1">
    <citation type="submission" date="2019-01" db="EMBL/GenBank/DDBJ databases">
        <authorList>
            <person name="Chen W.-M."/>
        </authorList>
    </citation>
    <scope>NUCLEOTIDE SEQUENCE [LARGE SCALE GENOMIC DNA]</scope>
    <source>
        <strain evidence="2 3">FSY-9</strain>
    </source>
</reference>
<dbReference type="AlphaFoldDB" id="A0A3S2X2F4"/>
<gene>
    <name evidence="2" type="ORF">EOE18_14070</name>
</gene>
<dbReference type="SUPFAM" id="SSF47413">
    <property type="entry name" value="lambda repressor-like DNA-binding domains"/>
    <property type="match status" value="1"/>
</dbReference>
<dbReference type="InterPro" id="IPR010982">
    <property type="entry name" value="Lambda_DNA-bd_dom_sf"/>
</dbReference>
<name>A0A3S2X2F4_9SPHN</name>
<accession>A0A3S2X2F4</accession>
<dbReference type="Proteomes" id="UP000282837">
    <property type="component" value="Unassembled WGS sequence"/>
</dbReference>
<dbReference type="OrthoDB" id="7861047at2"/>
<organism evidence="2 3">
    <name type="scientific">Novosphingobium umbonatum</name>
    <dbReference type="NCBI Taxonomy" id="1908524"/>
    <lineage>
        <taxon>Bacteria</taxon>
        <taxon>Pseudomonadati</taxon>
        <taxon>Pseudomonadota</taxon>
        <taxon>Alphaproteobacteria</taxon>
        <taxon>Sphingomonadales</taxon>
        <taxon>Sphingomonadaceae</taxon>
        <taxon>Novosphingobium</taxon>
    </lineage>
</organism>
<dbReference type="PROSITE" id="PS50943">
    <property type="entry name" value="HTH_CROC1"/>
    <property type="match status" value="1"/>
</dbReference>
<proteinExistence type="predicted"/>
<dbReference type="SMART" id="SM00530">
    <property type="entry name" value="HTH_XRE"/>
    <property type="match status" value="1"/>
</dbReference>
<evidence type="ECO:0000259" key="1">
    <source>
        <dbReference type="PROSITE" id="PS50943"/>
    </source>
</evidence>
<protein>
    <submittedName>
        <fullName evidence="2">XRE family transcriptional regulator</fullName>
    </submittedName>
</protein>
<feature type="domain" description="HTH cro/C1-type" evidence="1">
    <location>
        <begin position="7"/>
        <end position="61"/>
    </location>
</feature>
<evidence type="ECO:0000313" key="2">
    <source>
        <dbReference type="EMBL" id="RVU03972.1"/>
    </source>
</evidence>
<dbReference type="GO" id="GO:0003677">
    <property type="term" value="F:DNA binding"/>
    <property type="evidence" value="ECO:0007669"/>
    <property type="project" value="InterPro"/>
</dbReference>
<dbReference type="RefSeq" id="WP_018075315.1">
    <property type="nucleotide sequence ID" value="NZ_SACO01000011.1"/>
</dbReference>
<dbReference type="Pfam" id="PF12844">
    <property type="entry name" value="HTH_19"/>
    <property type="match status" value="1"/>
</dbReference>
<sequence length="130" mass="13950">MSIGGRILEIRKALGLNQADVASELGISHGALVNYEKGLREPPASVILGFAERYKVSAAWVLTGEGRPDQAGLDEAYARSIETAWTYLSRGGDDVEKEALVKLGGALFQYLLEHGEISPAMSEKIFALSA</sequence>
<comment type="caution">
    <text evidence="2">The sequence shown here is derived from an EMBL/GenBank/DDBJ whole genome shotgun (WGS) entry which is preliminary data.</text>
</comment>
<dbReference type="EMBL" id="SACO01000011">
    <property type="protein sequence ID" value="RVU03972.1"/>
    <property type="molecule type" value="Genomic_DNA"/>
</dbReference>
<dbReference type="Gene3D" id="1.10.260.40">
    <property type="entry name" value="lambda repressor-like DNA-binding domains"/>
    <property type="match status" value="1"/>
</dbReference>
<dbReference type="CDD" id="cd00093">
    <property type="entry name" value="HTH_XRE"/>
    <property type="match status" value="1"/>
</dbReference>
<evidence type="ECO:0000313" key="3">
    <source>
        <dbReference type="Proteomes" id="UP000282837"/>
    </source>
</evidence>